<feature type="compositionally biased region" description="Basic and acidic residues" evidence="1">
    <location>
        <begin position="334"/>
        <end position="344"/>
    </location>
</feature>
<evidence type="ECO:0008006" key="4">
    <source>
        <dbReference type="Google" id="ProtNLM"/>
    </source>
</evidence>
<evidence type="ECO:0000256" key="1">
    <source>
        <dbReference type="SAM" id="MobiDB-lite"/>
    </source>
</evidence>
<keyword evidence="3" id="KW-1185">Reference proteome</keyword>
<dbReference type="EMBL" id="CAJZAG010000015">
    <property type="protein sequence ID" value="CAG9185716.1"/>
    <property type="molecule type" value="Genomic_DNA"/>
</dbReference>
<evidence type="ECO:0000313" key="3">
    <source>
        <dbReference type="Proteomes" id="UP000706525"/>
    </source>
</evidence>
<dbReference type="Pfam" id="PF18897">
    <property type="entry name" value="Gp3-like"/>
    <property type="match status" value="1"/>
</dbReference>
<name>A0ABM8XZ36_9BURK</name>
<evidence type="ECO:0000313" key="2">
    <source>
        <dbReference type="EMBL" id="CAG9185716.1"/>
    </source>
</evidence>
<gene>
    <name evidence="2" type="ORF">LMG32289_06072</name>
</gene>
<feature type="region of interest" description="Disordered" evidence="1">
    <location>
        <begin position="1"/>
        <end position="20"/>
    </location>
</feature>
<dbReference type="InterPro" id="IPR043991">
    <property type="entry name" value="Gp3-like"/>
</dbReference>
<feature type="region of interest" description="Disordered" evidence="1">
    <location>
        <begin position="328"/>
        <end position="351"/>
    </location>
</feature>
<accession>A0ABM8XZ36</accession>
<protein>
    <recommendedName>
        <fullName evidence="4">DUF935 family protein</fullName>
    </recommendedName>
</protein>
<comment type="caution">
    <text evidence="2">The sequence shown here is derived from an EMBL/GenBank/DDBJ whole genome shotgun (WGS) entry which is preliminary data.</text>
</comment>
<feature type="compositionally biased region" description="Basic and acidic residues" evidence="1">
    <location>
        <begin position="10"/>
        <end position="20"/>
    </location>
</feature>
<dbReference type="Proteomes" id="UP000706525">
    <property type="component" value="Unassembled WGS sequence"/>
</dbReference>
<sequence>MHAPITYSEPGERRSLLEERPMRPPIIGKIRPGIKVLTKAARESPKAVALHDALLAQGKSFEQIGTEIQRATGIRTALVPKNVPWFTCRGSDFANAAVAEDIVQRYGEDRGDGHGFRLWRFPVIFAFDDWLSNMPNQLVAWTQSGRQYFSEYGSDGRRYCKMYAPPERDARATRAKRLWGGRTVILRQDDDIPDGLCDPQHCPQYQGGGCNLSASFYFAVPHAPGLGLIEMPTTSIYVLQKAHAAMQTVWMARGKLVGVKFWMSKQEVEISRIDESGKPLRQMQWLIMLDAEIDIGALLDGSDRAAPALELATQAVAVLEGPVAPDADTVQPERVIEGSPERPLADTSDGDDIESQFEDLVARLGLAAEEGRNQLRVYAAVAFGSGWSKRDHDVRKLLEEMRTALADPLAFHQQIAVIAADVSM</sequence>
<reference evidence="2 3" key="1">
    <citation type="submission" date="2021-08" db="EMBL/GenBank/DDBJ databases">
        <authorList>
            <person name="Peeters C."/>
        </authorList>
    </citation>
    <scope>NUCLEOTIDE SEQUENCE [LARGE SCALE GENOMIC DNA]</scope>
    <source>
        <strain evidence="2 3">LMG 32289</strain>
    </source>
</reference>
<proteinExistence type="predicted"/>
<organism evidence="2 3">
    <name type="scientific">Cupriavidus pampae</name>
    <dbReference type="NCBI Taxonomy" id="659251"/>
    <lineage>
        <taxon>Bacteria</taxon>
        <taxon>Pseudomonadati</taxon>
        <taxon>Pseudomonadota</taxon>
        <taxon>Betaproteobacteria</taxon>
        <taxon>Burkholderiales</taxon>
        <taxon>Burkholderiaceae</taxon>
        <taxon>Cupriavidus</taxon>
    </lineage>
</organism>